<evidence type="ECO:0000313" key="5">
    <source>
        <dbReference type="Proteomes" id="UP000504604"/>
    </source>
</evidence>
<dbReference type="Proteomes" id="UP000504604">
    <property type="component" value="Linkage group LG3"/>
</dbReference>
<evidence type="ECO:0000259" key="4">
    <source>
        <dbReference type="Pfam" id="PF03763"/>
    </source>
</evidence>
<comment type="similarity">
    <text evidence="1">Belongs to the remorin family.</text>
</comment>
<gene>
    <name evidence="6" type="primary">LOC105158112</name>
</gene>
<sequence length="201" mass="23033">MLQRSYDVDDDDDVRFATAVAASAHAIHSLDEAGLHVQVTKRNTTRKQEPLRPPQSGSVKKPSPKDGRNSSSLRPTLPVAADQKQKETPIRSSYSEADAWEKAQIAKIRKRYEKMQSEILAWENEKKLRAKQKMERKKGELELRKSRNLQHYYSKIARIDDIAGGARAQVDEKRRQEESVVKQKASRMRLTGRVPVDCFCF</sequence>
<feature type="region of interest" description="Disordered" evidence="3">
    <location>
        <begin position="30"/>
        <end position="93"/>
    </location>
</feature>
<evidence type="ECO:0000256" key="3">
    <source>
        <dbReference type="SAM" id="MobiDB-lite"/>
    </source>
</evidence>
<feature type="domain" description="Remorin C-terminal" evidence="4">
    <location>
        <begin position="94"/>
        <end position="196"/>
    </location>
</feature>
<protein>
    <submittedName>
        <fullName evidence="6">Remorin-like</fullName>
    </submittedName>
</protein>
<dbReference type="RefSeq" id="XP_020548029.1">
    <property type="nucleotide sequence ID" value="XM_020692370.1"/>
</dbReference>
<name>A0A8M8UVM9_SESIN</name>
<evidence type="ECO:0000256" key="1">
    <source>
        <dbReference type="ARBA" id="ARBA00005711"/>
    </source>
</evidence>
<dbReference type="AlphaFoldDB" id="A0A8M8UVM9"/>
<dbReference type="OrthoDB" id="775261at2759"/>
<dbReference type="Gramene" id="SIN_1017409.t">
    <property type="protein sequence ID" value="SIN_1017409.t"/>
    <property type="gene ID" value="SIN_1017409"/>
</dbReference>
<keyword evidence="2" id="KW-0175">Coiled coil</keyword>
<organism evidence="5 6">
    <name type="scientific">Sesamum indicum</name>
    <name type="common">Oriental sesame</name>
    <name type="synonym">Sesamum orientale</name>
    <dbReference type="NCBI Taxonomy" id="4182"/>
    <lineage>
        <taxon>Eukaryota</taxon>
        <taxon>Viridiplantae</taxon>
        <taxon>Streptophyta</taxon>
        <taxon>Embryophyta</taxon>
        <taxon>Tracheophyta</taxon>
        <taxon>Spermatophyta</taxon>
        <taxon>Magnoliopsida</taxon>
        <taxon>eudicotyledons</taxon>
        <taxon>Gunneridae</taxon>
        <taxon>Pentapetalae</taxon>
        <taxon>asterids</taxon>
        <taxon>lamiids</taxon>
        <taxon>Lamiales</taxon>
        <taxon>Pedaliaceae</taxon>
        <taxon>Sesamum</taxon>
    </lineage>
</organism>
<dbReference type="GeneID" id="105158112"/>
<dbReference type="PANTHER" id="PTHR31471:SF5">
    <property type="entry name" value="GB|AAD39278.1"/>
    <property type="match status" value="1"/>
</dbReference>
<accession>A0A8M8UVM9</accession>
<dbReference type="PANTHER" id="PTHR31471">
    <property type="entry name" value="OS02G0116800 PROTEIN"/>
    <property type="match status" value="1"/>
</dbReference>
<proteinExistence type="inferred from homology"/>
<dbReference type="KEGG" id="sind:105158112"/>
<evidence type="ECO:0000313" key="6">
    <source>
        <dbReference type="RefSeq" id="XP_020548029.1"/>
    </source>
</evidence>
<dbReference type="InterPro" id="IPR005516">
    <property type="entry name" value="Remorin_C"/>
</dbReference>
<reference evidence="6" key="1">
    <citation type="submission" date="2025-08" db="UniProtKB">
        <authorList>
            <consortium name="RefSeq"/>
        </authorList>
    </citation>
    <scope>IDENTIFICATION</scope>
</reference>
<dbReference type="Pfam" id="PF03763">
    <property type="entry name" value="Remorin_C"/>
    <property type="match status" value="1"/>
</dbReference>
<feature type="coiled-coil region" evidence="2">
    <location>
        <begin position="105"/>
        <end position="144"/>
    </location>
</feature>
<evidence type="ECO:0000256" key="2">
    <source>
        <dbReference type="SAM" id="Coils"/>
    </source>
</evidence>
<keyword evidence="5" id="KW-1185">Reference proteome</keyword>